<sequence>KDNKTSFKRVPFSSAKQSVQEPEFEGELFNQGTDEKKASLVLKKGDQEIDGVDQWYNGNIDSKMTMQRQSPAVKGNVKENWCLSGKLYSEAKNKNYGTPGKHNSCAVQN</sequence>
<proteinExistence type="predicted"/>
<reference evidence="2 3" key="1">
    <citation type="submission" date="2016-05" db="EMBL/GenBank/DDBJ databases">
        <title>Single-cell genome of chain-forming Candidatus Thiomargarita nelsonii and comparison to other large sulfur-oxidizing bacteria.</title>
        <authorList>
            <person name="Winkel M."/>
            <person name="Salman V."/>
            <person name="Woyke T."/>
            <person name="Schulz-Vogt H."/>
            <person name="Richter M."/>
            <person name="Flood B."/>
            <person name="Bailey J."/>
            <person name="Amann R."/>
            <person name="Mussmann M."/>
        </authorList>
    </citation>
    <scope>NUCLEOTIDE SEQUENCE [LARGE SCALE GENOMIC DNA]</scope>
    <source>
        <strain evidence="2 3">THI036</strain>
    </source>
</reference>
<evidence type="ECO:0000313" key="2">
    <source>
        <dbReference type="EMBL" id="OAD22500.1"/>
    </source>
</evidence>
<dbReference type="Proteomes" id="UP000076962">
    <property type="component" value="Unassembled WGS sequence"/>
</dbReference>
<feature type="region of interest" description="Disordered" evidence="1">
    <location>
        <begin position="1"/>
        <end position="30"/>
    </location>
</feature>
<evidence type="ECO:0000256" key="1">
    <source>
        <dbReference type="SAM" id="MobiDB-lite"/>
    </source>
</evidence>
<comment type="caution">
    <text evidence="2">The sequence shown here is derived from an EMBL/GenBank/DDBJ whole genome shotgun (WGS) entry which is preliminary data.</text>
</comment>
<organism evidence="2 3">
    <name type="scientific">Candidatus Thiomargarita nelsonii</name>
    <dbReference type="NCBI Taxonomy" id="1003181"/>
    <lineage>
        <taxon>Bacteria</taxon>
        <taxon>Pseudomonadati</taxon>
        <taxon>Pseudomonadota</taxon>
        <taxon>Gammaproteobacteria</taxon>
        <taxon>Thiotrichales</taxon>
        <taxon>Thiotrichaceae</taxon>
        <taxon>Thiomargarita</taxon>
    </lineage>
</organism>
<evidence type="ECO:0000313" key="3">
    <source>
        <dbReference type="Proteomes" id="UP000076962"/>
    </source>
</evidence>
<gene>
    <name evidence="2" type="ORF">THIOM_001694</name>
</gene>
<dbReference type="AlphaFoldDB" id="A0A176S3A7"/>
<feature type="non-terminal residue" evidence="2">
    <location>
        <position position="1"/>
    </location>
</feature>
<dbReference type="EMBL" id="LUTY01000909">
    <property type="protein sequence ID" value="OAD22500.1"/>
    <property type="molecule type" value="Genomic_DNA"/>
</dbReference>
<protein>
    <submittedName>
        <fullName evidence="2">Uncharacterized protein</fullName>
    </submittedName>
</protein>
<name>A0A176S3A7_9GAMM</name>
<accession>A0A176S3A7</accession>
<keyword evidence="3" id="KW-1185">Reference proteome</keyword>